<reference evidence="2 3" key="1">
    <citation type="journal article" name="Nat. Commun.">
        <title>Undinarchaeota illuminate DPANN phylogeny and the impact of gene transfer on archaeal evolution.</title>
        <authorList>
            <person name="Dombrowski N."/>
            <person name="Williams T.A."/>
            <person name="Sun J."/>
            <person name="Woodcroft B.J."/>
            <person name="Lee J.H."/>
            <person name="Minh B.Q."/>
            <person name="Rinke C."/>
            <person name="Spang A."/>
        </authorList>
    </citation>
    <scope>NUCLEOTIDE SEQUENCE [LARGE SCALE GENOMIC DNA]</scope>
    <source>
        <strain evidence="2">MAG_bin17</strain>
    </source>
</reference>
<evidence type="ECO:0000313" key="3">
    <source>
        <dbReference type="Proteomes" id="UP000604391"/>
    </source>
</evidence>
<sequence length="117" mass="13600">MSSKQKVSIVDMHLLRDPRFSKLNKNIAPVFTRTIDGEFIPDDKKLRLLLLIEKWVENNPEELSSPVEGSEMEVGDFLEGVSDVVNNIPSMDPQTVKAWKTLRAKNRRRRRKRNPRT</sequence>
<name>A0A832UZJ7_9ARCH</name>
<dbReference type="Proteomes" id="UP000604391">
    <property type="component" value="Unassembled WGS sequence"/>
</dbReference>
<gene>
    <name evidence="2" type="ORF">H1011_02010</name>
</gene>
<dbReference type="EMBL" id="DVAD01000012">
    <property type="protein sequence ID" value="HIJ99577.1"/>
    <property type="molecule type" value="Genomic_DNA"/>
</dbReference>
<evidence type="ECO:0000313" key="2">
    <source>
        <dbReference type="EMBL" id="HIJ99577.1"/>
    </source>
</evidence>
<feature type="compositionally biased region" description="Basic residues" evidence="1">
    <location>
        <begin position="100"/>
        <end position="117"/>
    </location>
</feature>
<feature type="region of interest" description="Disordered" evidence="1">
    <location>
        <begin position="95"/>
        <end position="117"/>
    </location>
</feature>
<organism evidence="2 3">
    <name type="scientific">Candidatus Undinarchaeum marinum</name>
    <dbReference type="NCBI Taxonomy" id="2756141"/>
    <lineage>
        <taxon>Archaea</taxon>
        <taxon>Candidatus Undinarchaeota</taxon>
        <taxon>Candidatus Undinarchaeia</taxon>
        <taxon>Candidatus Undinarchaeales</taxon>
        <taxon>Candidatus Undinarchaeaceae</taxon>
        <taxon>Candidatus Undinarchaeum</taxon>
    </lineage>
</organism>
<keyword evidence="3" id="KW-1185">Reference proteome</keyword>
<accession>A0A832UZJ7</accession>
<dbReference type="AlphaFoldDB" id="A0A832UZJ7"/>
<evidence type="ECO:0000256" key="1">
    <source>
        <dbReference type="SAM" id="MobiDB-lite"/>
    </source>
</evidence>
<proteinExistence type="predicted"/>
<protein>
    <submittedName>
        <fullName evidence="2">Uncharacterized protein</fullName>
    </submittedName>
</protein>
<comment type="caution">
    <text evidence="2">The sequence shown here is derived from an EMBL/GenBank/DDBJ whole genome shotgun (WGS) entry which is preliminary data.</text>
</comment>